<dbReference type="AlphaFoldDB" id="A0A5C6RNJ0"/>
<evidence type="ECO:0000259" key="5">
    <source>
        <dbReference type="Pfam" id="PF00535"/>
    </source>
</evidence>
<dbReference type="InterPro" id="IPR029044">
    <property type="entry name" value="Nucleotide-diphossugar_trans"/>
</dbReference>
<feature type="transmembrane region" description="Helical" evidence="4">
    <location>
        <begin position="303"/>
        <end position="322"/>
    </location>
</feature>
<proteinExistence type="inferred from homology"/>
<dbReference type="PANTHER" id="PTHR43630">
    <property type="entry name" value="POLY-BETA-1,6-N-ACETYL-D-GLUCOSAMINE SYNTHASE"/>
    <property type="match status" value="1"/>
</dbReference>
<dbReference type="SUPFAM" id="SSF53448">
    <property type="entry name" value="Nucleotide-diphospho-sugar transferases"/>
    <property type="match status" value="1"/>
</dbReference>
<dbReference type="RefSeq" id="WP_147166953.1">
    <property type="nucleotide sequence ID" value="NZ_VOOR01000013.1"/>
</dbReference>
<sequence length="396" mass="44783">MMTALGHIMFWGGLLSLLHTYLFYPLLLKLLARGKAEQLPPTEEWPEVFIIMSAYNEERVIEEKMASLSAQEYPEGRLQILVGSDCSDDGTNRLAAAWAGREPRLSFFPYTQRRGKPEVINELAQEARRRASSPDYILIITDASVMMEPGTARRLAARFADPGVGLVDSHIKHTGMQRAGISEAENTYISGEVLLKHREGLAWGCMMGPFGGCYALRGRYFSPVPSTFLVDDFYITMRLFEQGGRAVSALDALCYEAVSHDIREEFRRKVRISAGNFQNLKAFRHLWWPPFGRLGFAFFSHKVLRWLGPFALIALLAGTALLALGGNLFYQLLFGLLAGGMLLLPPLDQLLHRWQIDWLPVRGARYFLAMNRALLAGFYKYLKGVRTNVWQPTKRN</sequence>
<dbReference type="Pfam" id="PF00535">
    <property type="entry name" value="Glycos_transf_2"/>
    <property type="match status" value="1"/>
</dbReference>
<gene>
    <name evidence="6" type="ORF">FRY97_08130</name>
</gene>
<feature type="domain" description="Glycosyltransferase 2-like" evidence="5">
    <location>
        <begin position="50"/>
        <end position="187"/>
    </location>
</feature>
<dbReference type="Proteomes" id="UP000321580">
    <property type="component" value="Unassembled WGS sequence"/>
</dbReference>
<dbReference type="PANTHER" id="PTHR43630:SF1">
    <property type="entry name" value="POLY-BETA-1,6-N-ACETYL-D-GLUCOSAMINE SYNTHASE"/>
    <property type="match status" value="1"/>
</dbReference>
<keyword evidence="4" id="KW-0812">Transmembrane</keyword>
<dbReference type="EMBL" id="VOOR01000013">
    <property type="protein sequence ID" value="TXB63777.1"/>
    <property type="molecule type" value="Genomic_DNA"/>
</dbReference>
<keyword evidence="7" id="KW-1185">Reference proteome</keyword>
<keyword evidence="4" id="KW-1133">Transmembrane helix</keyword>
<reference evidence="6 7" key="1">
    <citation type="submission" date="2019-08" db="EMBL/GenBank/DDBJ databases">
        <title>Genome of Phaeodactylibacter luteus.</title>
        <authorList>
            <person name="Bowman J.P."/>
        </authorList>
    </citation>
    <scope>NUCLEOTIDE SEQUENCE [LARGE SCALE GENOMIC DNA]</scope>
    <source>
        <strain evidence="6 7">KCTC 42180</strain>
    </source>
</reference>
<evidence type="ECO:0000256" key="3">
    <source>
        <dbReference type="ARBA" id="ARBA00022679"/>
    </source>
</evidence>
<dbReference type="GO" id="GO:0016757">
    <property type="term" value="F:glycosyltransferase activity"/>
    <property type="evidence" value="ECO:0007669"/>
    <property type="project" value="UniProtKB-KW"/>
</dbReference>
<name>A0A5C6RNJ0_9BACT</name>
<evidence type="ECO:0000313" key="7">
    <source>
        <dbReference type="Proteomes" id="UP000321580"/>
    </source>
</evidence>
<evidence type="ECO:0000256" key="2">
    <source>
        <dbReference type="ARBA" id="ARBA00022676"/>
    </source>
</evidence>
<dbReference type="Gene3D" id="3.90.550.10">
    <property type="entry name" value="Spore Coat Polysaccharide Biosynthesis Protein SpsA, Chain A"/>
    <property type="match status" value="1"/>
</dbReference>
<organism evidence="6 7">
    <name type="scientific">Phaeodactylibacter luteus</name>
    <dbReference type="NCBI Taxonomy" id="1564516"/>
    <lineage>
        <taxon>Bacteria</taxon>
        <taxon>Pseudomonadati</taxon>
        <taxon>Bacteroidota</taxon>
        <taxon>Saprospiria</taxon>
        <taxon>Saprospirales</taxon>
        <taxon>Haliscomenobacteraceae</taxon>
        <taxon>Phaeodactylibacter</taxon>
    </lineage>
</organism>
<feature type="transmembrane region" description="Helical" evidence="4">
    <location>
        <begin position="328"/>
        <end position="347"/>
    </location>
</feature>
<keyword evidence="4" id="KW-0472">Membrane</keyword>
<evidence type="ECO:0000256" key="1">
    <source>
        <dbReference type="ARBA" id="ARBA00006739"/>
    </source>
</evidence>
<evidence type="ECO:0000256" key="4">
    <source>
        <dbReference type="SAM" id="Phobius"/>
    </source>
</evidence>
<protein>
    <submittedName>
        <fullName evidence="6">Glycosyltransferase</fullName>
    </submittedName>
</protein>
<comment type="caution">
    <text evidence="6">The sequence shown here is derived from an EMBL/GenBank/DDBJ whole genome shotgun (WGS) entry which is preliminary data.</text>
</comment>
<keyword evidence="2" id="KW-0328">Glycosyltransferase</keyword>
<evidence type="ECO:0000313" key="6">
    <source>
        <dbReference type="EMBL" id="TXB63777.1"/>
    </source>
</evidence>
<feature type="transmembrane region" description="Helical" evidence="4">
    <location>
        <begin position="6"/>
        <end position="27"/>
    </location>
</feature>
<accession>A0A5C6RNJ0</accession>
<comment type="similarity">
    <text evidence="1">Belongs to the glycosyltransferase 2 family.</text>
</comment>
<keyword evidence="3 6" id="KW-0808">Transferase</keyword>
<dbReference type="InterPro" id="IPR001173">
    <property type="entry name" value="Glyco_trans_2-like"/>
</dbReference>
<dbReference type="OrthoDB" id="9766299at2"/>